<reference evidence="7 9" key="2">
    <citation type="journal article" date="2013" name="Nature">
        <title>Insights into bilaterian evolution from three spiralian genomes.</title>
        <authorList>
            <person name="Simakov O."/>
            <person name="Marletaz F."/>
            <person name="Cho S.J."/>
            <person name="Edsinger-Gonzales E."/>
            <person name="Havlak P."/>
            <person name="Hellsten U."/>
            <person name="Kuo D.H."/>
            <person name="Larsson T."/>
            <person name="Lv J."/>
            <person name="Arendt D."/>
            <person name="Savage R."/>
            <person name="Osoegawa K."/>
            <person name="de Jong P."/>
            <person name="Grimwood J."/>
            <person name="Chapman J.A."/>
            <person name="Shapiro H."/>
            <person name="Aerts A."/>
            <person name="Otillar R.P."/>
            <person name="Terry A.Y."/>
            <person name="Boore J.L."/>
            <person name="Grigoriev I.V."/>
            <person name="Lindberg D.R."/>
            <person name="Seaver E.C."/>
            <person name="Weisblat D.A."/>
            <person name="Putnam N.H."/>
            <person name="Rokhsar D.S."/>
        </authorList>
    </citation>
    <scope>NUCLEOTIDE SEQUENCE</scope>
    <source>
        <strain evidence="7 9">I ESC-2004</strain>
    </source>
</reference>
<dbReference type="Gene3D" id="6.10.330.20">
    <property type="match status" value="1"/>
</dbReference>
<evidence type="ECO:0000256" key="5">
    <source>
        <dbReference type="ARBA" id="ARBA00023274"/>
    </source>
</evidence>
<sequence>MSSFPPPPPTIRVIQTHDQQRSLHTTASRHGLNEFFDEKDNWGKAEVKTGRPWRCDELRLKSNTDLHKLWYVLLKERNMVMTMQAEYKRQCEVFPSPERIEKLEESMENVLEVIKERDRAVNLLETGETGEPGQRWAYNQLGLGYWHQCREHYVPQHYNKVLNARVALSGKWQYRYKRLYREKLMNQEYGKIKKRLMYEKRLKEAFPELEQNQ</sequence>
<dbReference type="GO" id="GO:0003735">
    <property type="term" value="F:structural constituent of ribosome"/>
    <property type="evidence" value="ECO:0007669"/>
    <property type="project" value="InterPro"/>
</dbReference>
<dbReference type="EMBL" id="AMQN01004512">
    <property type="status" value="NOT_ANNOTATED_CDS"/>
    <property type="molecule type" value="Genomic_DNA"/>
</dbReference>
<keyword evidence="4" id="KW-0496">Mitochondrion</keyword>
<comment type="subcellular location">
    <subcellularLocation>
        <location evidence="1">Mitochondrion</location>
    </subcellularLocation>
</comment>
<protein>
    <recommendedName>
        <fullName evidence="6">Large ribosomal subunit protein uL29m</fullName>
    </recommendedName>
</protein>
<evidence type="ECO:0000313" key="9">
    <source>
        <dbReference type="Proteomes" id="UP000014760"/>
    </source>
</evidence>
<name>R7V9Z7_CAPTE</name>
<gene>
    <name evidence="7" type="ORF">CAPTEDRAFT_219435</name>
</gene>
<evidence type="ECO:0000256" key="3">
    <source>
        <dbReference type="ARBA" id="ARBA00022980"/>
    </source>
</evidence>
<evidence type="ECO:0000256" key="4">
    <source>
        <dbReference type="ARBA" id="ARBA00023128"/>
    </source>
</evidence>
<evidence type="ECO:0000313" key="7">
    <source>
        <dbReference type="EMBL" id="ELU15648.1"/>
    </source>
</evidence>
<keyword evidence="3" id="KW-0689">Ribosomal protein</keyword>
<dbReference type="STRING" id="283909.R7V9Z7"/>
<proteinExistence type="inferred from homology"/>
<dbReference type="OrthoDB" id="270763at2759"/>
<dbReference type="EnsemblMetazoa" id="CapteT219435">
    <property type="protein sequence ID" value="CapteP219435"/>
    <property type="gene ID" value="CapteG219435"/>
</dbReference>
<dbReference type="PANTHER" id="PTHR21183:SF18">
    <property type="entry name" value="LARGE RIBOSOMAL SUBUNIT PROTEIN UL29M"/>
    <property type="match status" value="1"/>
</dbReference>
<comment type="similarity">
    <text evidence="2">Belongs to the universal ribosomal protein uL29 family.</text>
</comment>
<dbReference type="GO" id="GO:0032543">
    <property type="term" value="P:mitochondrial translation"/>
    <property type="evidence" value="ECO:0007669"/>
    <property type="project" value="TreeGrafter"/>
</dbReference>
<dbReference type="HOGENOM" id="CLU_087736_1_0_1"/>
<keyword evidence="9" id="KW-1185">Reference proteome</keyword>
<dbReference type="EMBL" id="KB293691">
    <property type="protein sequence ID" value="ELU15648.1"/>
    <property type="molecule type" value="Genomic_DNA"/>
</dbReference>
<reference evidence="8" key="3">
    <citation type="submission" date="2015-06" db="UniProtKB">
        <authorList>
            <consortium name="EnsemblMetazoa"/>
        </authorList>
    </citation>
    <scope>IDENTIFICATION</scope>
</reference>
<dbReference type="Proteomes" id="UP000014760">
    <property type="component" value="Unassembled WGS sequence"/>
</dbReference>
<dbReference type="InterPro" id="IPR010729">
    <property type="entry name" value="Ribosomal_uL29_mit"/>
</dbReference>
<dbReference type="AlphaFoldDB" id="R7V9Z7"/>
<dbReference type="Pfam" id="PF06984">
    <property type="entry name" value="MRP-L47"/>
    <property type="match status" value="1"/>
</dbReference>
<accession>R7V9Z7</accession>
<dbReference type="GO" id="GO:0005762">
    <property type="term" value="C:mitochondrial large ribosomal subunit"/>
    <property type="evidence" value="ECO:0007669"/>
    <property type="project" value="TreeGrafter"/>
</dbReference>
<organism evidence="7">
    <name type="scientific">Capitella teleta</name>
    <name type="common">Polychaete worm</name>
    <dbReference type="NCBI Taxonomy" id="283909"/>
    <lineage>
        <taxon>Eukaryota</taxon>
        <taxon>Metazoa</taxon>
        <taxon>Spiralia</taxon>
        <taxon>Lophotrochozoa</taxon>
        <taxon>Annelida</taxon>
        <taxon>Polychaeta</taxon>
        <taxon>Sedentaria</taxon>
        <taxon>Scolecida</taxon>
        <taxon>Capitellidae</taxon>
        <taxon>Capitella</taxon>
    </lineage>
</organism>
<dbReference type="PANTHER" id="PTHR21183">
    <property type="entry name" value="RIBOSOMAL PROTEIN L47, MITOCHONDRIAL-RELATED"/>
    <property type="match status" value="1"/>
</dbReference>
<evidence type="ECO:0000256" key="1">
    <source>
        <dbReference type="ARBA" id="ARBA00004173"/>
    </source>
</evidence>
<evidence type="ECO:0000256" key="6">
    <source>
        <dbReference type="ARBA" id="ARBA00035289"/>
    </source>
</evidence>
<keyword evidence="5" id="KW-0687">Ribonucleoprotein</keyword>
<evidence type="ECO:0000256" key="2">
    <source>
        <dbReference type="ARBA" id="ARBA00009254"/>
    </source>
</evidence>
<dbReference type="InterPro" id="IPR038340">
    <property type="entry name" value="MRP-L47_sf"/>
</dbReference>
<evidence type="ECO:0000313" key="8">
    <source>
        <dbReference type="EnsemblMetazoa" id="CapteP219435"/>
    </source>
</evidence>
<dbReference type="FunCoup" id="R7V9Z7">
    <property type="interactions" value="601"/>
</dbReference>
<reference evidence="9" key="1">
    <citation type="submission" date="2012-12" db="EMBL/GenBank/DDBJ databases">
        <authorList>
            <person name="Hellsten U."/>
            <person name="Grimwood J."/>
            <person name="Chapman J.A."/>
            <person name="Shapiro H."/>
            <person name="Aerts A."/>
            <person name="Otillar R.P."/>
            <person name="Terry A.Y."/>
            <person name="Boore J.L."/>
            <person name="Simakov O."/>
            <person name="Marletaz F."/>
            <person name="Cho S.-J."/>
            <person name="Edsinger-Gonzales E."/>
            <person name="Havlak P."/>
            <person name="Kuo D.-H."/>
            <person name="Larsson T."/>
            <person name="Lv J."/>
            <person name="Arendt D."/>
            <person name="Savage R."/>
            <person name="Osoegawa K."/>
            <person name="de Jong P."/>
            <person name="Lindberg D.R."/>
            <person name="Seaver E.C."/>
            <person name="Weisblat D.A."/>
            <person name="Putnam N.H."/>
            <person name="Grigoriev I.V."/>
            <person name="Rokhsar D.S."/>
        </authorList>
    </citation>
    <scope>NUCLEOTIDE SEQUENCE</scope>
    <source>
        <strain evidence="9">I ESC-2004</strain>
    </source>
</reference>
<dbReference type="OMA" id="TGQETEW"/>